<organism evidence="2">
    <name type="scientific">Tetraselmis sp. GSL018</name>
    <dbReference type="NCBI Taxonomy" id="582737"/>
    <lineage>
        <taxon>Eukaryota</taxon>
        <taxon>Viridiplantae</taxon>
        <taxon>Chlorophyta</taxon>
        <taxon>core chlorophytes</taxon>
        <taxon>Chlorodendrophyceae</taxon>
        <taxon>Chlorodendrales</taxon>
        <taxon>Chlorodendraceae</taxon>
        <taxon>Tetraselmis</taxon>
    </lineage>
</organism>
<evidence type="ECO:0000313" key="2">
    <source>
        <dbReference type="EMBL" id="JAC63923.1"/>
    </source>
</evidence>
<reference evidence="2" key="1">
    <citation type="submission" date="2014-05" db="EMBL/GenBank/DDBJ databases">
        <title>The transcriptome of the halophilic microalga Tetraselmis sp. GSL018 isolated from the Great Salt Lake, Utah.</title>
        <authorList>
            <person name="Jinkerson R.E."/>
            <person name="D'Adamo S."/>
            <person name="Posewitz M.C."/>
        </authorList>
    </citation>
    <scope>NUCLEOTIDE SEQUENCE</scope>
    <source>
        <strain evidence="2">GSL018</strain>
    </source>
</reference>
<dbReference type="EMBL" id="GBEZ01022939">
    <property type="protein sequence ID" value="JAC63923.1"/>
    <property type="molecule type" value="Transcribed_RNA"/>
</dbReference>
<accession>A0A061QW19</accession>
<feature type="non-terminal residue" evidence="2">
    <location>
        <position position="1"/>
    </location>
</feature>
<sequence>ADPCKSENPMTEICVAETRETILNGKAMVVCSIPGLSRKVCDRELLVFGDSDDSVEEERVEPDSEPPVISLNLGDGQWQEAKFNDGTTMLLVVHQYEVTHDRNVWTDPGYSISDNRDPVSKLKVTTRGGGAVTTAF</sequence>
<feature type="region of interest" description="Disordered" evidence="1">
    <location>
        <begin position="52"/>
        <end position="71"/>
    </location>
</feature>
<proteinExistence type="predicted"/>
<feature type="non-terminal residue" evidence="2">
    <location>
        <position position="136"/>
    </location>
</feature>
<name>A0A061QW19_9CHLO</name>
<evidence type="ECO:0000256" key="1">
    <source>
        <dbReference type="SAM" id="MobiDB-lite"/>
    </source>
</evidence>
<feature type="compositionally biased region" description="Acidic residues" evidence="1">
    <location>
        <begin position="52"/>
        <end position="64"/>
    </location>
</feature>
<gene>
    <name evidence="2" type="ORF">TSPGSL018_19445</name>
</gene>
<protein>
    <submittedName>
        <fullName evidence="2">Uncharacterized protein</fullName>
    </submittedName>
</protein>
<dbReference type="AlphaFoldDB" id="A0A061QW19"/>